<dbReference type="GO" id="GO:0022857">
    <property type="term" value="F:transmembrane transporter activity"/>
    <property type="evidence" value="ECO:0007669"/>
    <property type="project" value="InterPro"/>
</dbReference>
<evidence type="ECO:0000313" key="12">
    <source>
        <dbReference type="Proteomes" id="UP000421791"/>
    </source>
</evidence>
<evidence type="ECO:0000313" key="13">
    <source>
        <dbReference type="Proteomes" id="UP000440198"/>
    </source>
</evidence>
<organism evidence="8 11">
    <name type="scientific">Bacteroides finegoldii</name>
    <dbReference type="NCBI Taxonomy" id="338188"/>
    <lineage>
        <taxon>Bacteria</taxon>
        <taxon>Pseudomonadati</taxon>
        <taxon>Bacteroidota</taxon>
        <taxon>Bacteroidia</taxon>
        <taxon>Bacteroidales</taxon>
        <taxon>Bacteroidaceae</taxon>
        <taxon>Bacteroides</taxon>
    </lineage>
</organism>
<dbReference type="EMBL" id="VWAG01000016">
    <property type="protein sequence ID" value="KAA5257252.1"/>
    <property type="molecule type" value="Genomic_DNA"/>
</dbReference>
<keyword evidence="3" id="KW-0175">Coiled coil</keyword>
<dbReference type="PROSITE" id="PS51257">
    <property type="entry name" value="PROKAR_LIPOPROTEIN"/>
    <property type="match status" value="1"/>
</dbReference>
<evidence type="ECO:0000313" key="10">
    <source>
        <dbReference type="EMBL" id="KAA5257252.1"/>
    </source>
</evidence>
<evidence type="ECO:0000256" key="3">
    <source>
        <dbReference type="SAM" id="Coils"/>
    </source>
</evidence>
<dbReference type="InterPro" id="IPR006143">
    <property type="entry name" value="RND_pump_MFP"/>
</dbReference>
<keyword evidence="13" id="KW-1185">Reference proteome</keyword>
<evidence type="ECO:0000313" key="9">
    <source>
        <dbReference type="EMBL" id="KAA5230466.1"/>
    </source>
</evidence>
<evidence type="ECO:0000313" key="11">
    <source>
        <dbReference type="Proteomes" id="UP000095517"/>
    </source>
</evidence>
<feature type="chain" id="PRO_5044549805" evidence="4">
    <location>
        <begin position="22"/>
        <end position="391"/>
    </location>
</feature>
<dbReference type="Gene3D" id="2.40.50.100">
    <property type="match status" value="1"/>
</dbReference>
<evidence type="ECO:0000256" key="1">
    <source>
        <dbReference type="ARBA" id="ARBA00004196"/>
    </source>
</evidence>
<dbReference type="STRING" id="338188.ERS852397_00920"/>
<feature type="domain" description="Multidrug resistance protein MdtA-like beta-barrel" evidence="6">
    <location>
        <begin position="203"/>
        <end position="287"/>
    </location>
</feature>
<dbReference type="NCBIfam" id="TIGR01730">
    <property type="entry name" value="RND_mfp"/>
    <property type="match status" value="1"/>
</dbReference>
<dbReference type="Pfam" id="PF25967">
    <property type="entry name" value="RND-MFP_C"/>
    <property type="match status" value="1"/>
</dbReference>
<reference evidence="8 11" key="1">
    <citation type="submission" date="2015-09" db="EMBL/GenBank/DDBJ databases">
        <authorList>
            <consortium name="Pathogen Informatics"/>
        </authorList>
    </citation>
    <scope>NUCLEOTIDE SEQUENCE [LARGE SCALE GENOMIC DNA]</scope>
    <source>
        <strain evidence="8 11">2789STDY5608840</strain>
    </source>
</reference>
<dbReference type="GO" id="GO:0005886">
    <property type="term" value="C:plasma membrane"/>
    <property type="evidence" value="ECO:0007669"/>
    <property type="project" value="TreeGrafter"/>
</dbReference>
<dbReference type="InterPro" id="IPR058626">
    <property type="entry name" value="MdtA-like_b-barrel"/>
</dbReference>
<evidence type="ECO:0000256" key="4">
    <source>
        <dbReference type="SAM" id="SignalP"/>
    </source>
</evidence>
<dbReference type="Gene3D" id="1.10.287.470">
    <property type="entry name" value="Helix hairpin bin"/>
    <property type="match status" value="1"/>
</dbReference>
<accession>A0A174A8N4</accession>
<reference evidence="12 13" key="2">
    <citation type="journal article" date="2019" name="Nat. Med.">
        <title>A library of human gut bacterial isolates paired with longitudinal multiomics data enables mechanistic microbiome research.</title>
        <authorList>
            <person name="Poyet M."/>
            <person name="Groussin M."/>
            <person name="Gibbons S.M."/>
            <person name="Avila-Pacheco J."/>
            <person name="Jiang X."/>
            <person name="Kearney S.M."/>
            <person name="Perrotta A.R."/>
            <person name="Berdy B."/>
            <person name="Zhao S."/>
            <person name="Lieberman T.D."/>
            <person name="Swanson P.K."/>
            <person name="Smith M."/>
            <person name="Roesemann S."/>
            <person name="Alexander J.E."/>
            <person name="Rich S.A."/>
            <person name="Livny J."/>
            <person name="Vlamakis H."/>
            <person name="Clish C."/>
            <person name="Bullock K."/>
            <person name="Deik A."/>
            <person name="Scott J."/>
            <person name="Pierce K.A."/>
            <person name="Xavier R.J."/>
            <person name="Alm E.J."/>
        </authorList>
    </citation>
    <scope>NUCLEOTIDE SEQUENCE [LARGE SCALE GENOMIC DNA]</scope>
    <source>
        <strain evidence="10 13">BIOML-A2</strain>
        <strain evidence="9 12">BIOML-A6</strain>
    </source>
</reference>
<dbReference type="InterPro" id="IPR058625">
    <property type="entry name" value="MdtA-like_BSH"/>
</dbReference>
<dbReference type="FunFam" id="2.40.420.20:FF:000005">
    <property type="entry name" value="Efflux transporter, RND family, MFP subunit"/>
    <property type="match status" value="1"/>
</dbReference>
<name>A0A174A8N4_9BACE</name>
<comment type="similarity">
    <text evidence="2">Belongs to the membrane fusion protein (MFP) (TC 8.A.1) family.</text>
</comment>
<evidence type="ECO:0000259" key="7">
    <source>
        <dbReference type="Pfam" id="PF25967"/>
    </source>
</evidence>
<protein>
    <submittedName>
        <fullName evidence="9">Efflux RND transporter periplasmic adaptor subunit</fullName>
    </submittedName>
    <submittedName>
        <fullName evidence="8">RND family efflux transporter, MFP subunit</fullName>
    </submittedName>
</protein>
<feature type="domain" description="Multidrug resistance protein MdtA-like barrel-sandwich hybrid" evidence="5">
    <location>
        <begin position="56"/>
        <end position="197"/>
    </location>
</feature>
<dbReference type="SUPFAM" id="SSF111369">
    <property type="entry name" value="HlyD-like secretion proteins"/>
    <property type="match status" value="1"/>
</dbReference>
<dbReference type="EMBL" id="VWAK01000012">
    <property type="protein sequence ID" value="KAA5230466.1"/>
    <property type="molecule type" value="Genomic_DNA"/>
</dbReference>
<dbReference type="InterPro" id="IPR058627">
    <property type="entry name" value="MdtA-like_C"/>
</dbReference>
<gene>
    <name evidence="8" type="primary">mdtE_2</name>
    <name evidence="8" type="ORF">ERS852397_00920</name>
    <name evidence="10" type="ORF">F2Z09_10710</name>
    <name evidence="9" type="ORF">F2Z22_09555</name>
</gene>
<dbReference type="Gene3D" id="2.40.420.20">
    <property type="match status" value="1"/>
</dbReference>
<feature type="domain" description="Multidrug resistance protein MdtA-like C-terminal permuted SH3" evidence="7">
    <location>
        <begin position="293"/>
        <end position="354"/>
    </location>
</feature>
<evidence type="ECO:0000313" key="8">
    <source>
        <dbReference type="EMBL" id="CUN84229.1"/>
    </source>
</evidence>
<sequence length="391" mass="42676">MKSRIVLFAFCVALLSSCGNKGNGTGQVPEYAVQELQKTTANLTTAYPATIKGKQDVEIRPQVSGFITKLCVDEGATVRKGQVLFIVDPTQYEAAVRTAEAAVATAEAAVRTQQITVDNKRELNKKQIISDYDLSMAENTLAQSQAQLAQAKAQLITARQNLSFTQVKSPSDGVINDIPYRLGALVSPSIATPMTTVSEIEEVYVYFSMTEKELLAMTKTGGTIKEEIEKIPSIRLQLIDGTEYSIEGKVDAITGVIDQSTGSVSMRALFPNKEHILRSGGTANVLIPYTMENVITIPQSATVEIQDKKFVYVLQPDNTVKYTEITIFNLDNGKEYLVTSGLNSGDKIVIEGVQNLKDGETIQPITPAQKEANYQQHLKDQHDGNLATAFN</sequence>
<proteinExistence type="inferred from homology"/>
<dbReference type="GO" id="GO:0030313">
    <property type="term" value="C:cell envelope"/>
    <property type="evidence" value="ECO:0007669"/>
    <property type="project" value="UniProtKB-SubCell"/>
</dbReference>
<keyword evidence="4" id="KW-0732">Signal</keyword>
<dbReference type="Proteomes" id="UP000421791">
    <property type="component" value="Unassembled WGS sequence"/>
</dbReference>
<dbReference type="AlphaFoldDB" id="A0A174A8N4"/>
<evidence type="ECO:0000259" key="5">
    <source>
        <dbReference type="Pfam" id="PF25917"/>
    </source>
</evidence>
<dbReference type="PANTHER" id="PTHR30158:SF23">
    <property type="entry name" value="MULTIDRUG RESISTANCE PROTEIN MEXA"/>
    <property type="match status" value="1"/>
</dbReference>
<evidence type="ECO:0000259" key="6">
    <source>
        <dbReference type="Pfam" id="PF25944"/>
    </source>
</evidence>
<dbReference type="PANTHER" id="PTHR30158">
    <property type="entry name" value="ACRA/E-RELATED COMPONENT OF DRUG EFFLUX TRANSPORTER"/>
    <property type="match status" value="1"/>
</dbReference>
<dbReference type="GO" id="GO:0046677">
    <property type="term" value="P:response to antibiotic"/>
    <property type="evidence" value="ECO:0007669"/>
    <property type="project" value="TreeGrafter"/>
</dbReference>
<dbReference type="Pfam" id="PF25944">
    <property type="entry name" value="Beta-barrel_RND"/>
    <property type="match status" value="1"/>
</dbReference>
<dbReference type="GeneID" id="92987499"/>
<dbReference type="EMBL" id="CYZH01000004">
    <property type="protein sequence ID" value="CUN84229.1"/>
    <property type="molecule type" value="Genomic_DNA"/>
</dbReference>
<dbReference type="Proteomes" id="UP000095517">
    <property type="component" value="Unassembled WGS sequence"/>
</dbReference>
<dbReference type="Proteomes" id="UP000440198">
    <property type="component" value="Unassembled WGS sequence"/>
</dbReference>
<dbReference type="Gene3D" id="2.40.30.170">
    <property type="match status" value="1"/>
</dbReference>
<dbReference type="RefSeq" id="WP_007756311.1">
    <property type="nucleotide sequence ID" value="NZ_CABIXA010000004.1"/>
</dbReference>
<feature type="signal peptide" evidence="4">
    <location>
        <begin position="1"/>
        <end position="21"/>
    </location>
</feature>
<comment type="subcellular location">
    <subcellularLocation>
        <location evidence="1">Cell envelope</location>
    </subcellularLocation>
</comment>
<evidence type="ECO:0000256" key="2">
    <source>
        <dbReference type="ARBA" id="ARBA00009477"/>
    </source>
</evidence>
<feature type="coiled-coil region" evidence="3">
    <location>
        <begin position="134"/>
        <end position="161"/>
    </location>
</feature>
<dbReference type="Pfam" id="PF25917">
    <property type="entry name" value="BSH_RND"/>
    <property type="match status" value="1"/>
</dbReference>